<dbReference type="AlphaFoldDB" id="A0AAV7WTZ1"/>
<feature type="region of interest" description="Disordered" evidence="1">
    <location>
        <begin position="54"/>
        <end position="99"/>
    </location>
</feature>
<dbReference type="EMBL" id="JANPWB010000001">
    <property type="protein sequence ID" value="KAJ1217549.1"/>
    <property type="molecule type" value="Genomic_DNA"/>
</dbReference>
<evidence type="ECO:0000313" key="3">
    <source>
        <dbReference type="Proteomes" id="UP001066276"/>
    </source>
</evidence>
<dbReference type="Proteomes" id="UP001066276">
    <property type="component" value="Chromosome 1_1"/>
</dbReference>
<comment type="caution">
    <text evidence="2">The sequence shown here is derived from an EMBL/GenBank/DDBJ whole genome shotgun (WGS) entry which is preliminary data.</text>
</comment>
<gene>
    <name evidence="2" type="ORF">NDU88_005143</name>
</gene>
<evidence type="ECO:0000256" key="1">
    <source>
        <dbReference type="SAM" id="MobiDB-lite"/>
    </source>
</evidence>
<protein>
    <submittedName>
        <fullName evidence="2">Uncharacterized protein</fullName>
    </submittedName>
</protein>
<sequence>MCQGALPTEPTTTGEERRFHTEKETGILTMVVSSISIFLPLVNAGIAEPLAEHSRLSGPVVAASRHRDGREWGRCRGQPGPAPTTQLGQSLGSSPRPHR</sequence>
<feature type="compositionally biased region" description="Polar residues" evidence="1">
    <location>
        <begin position="83"/>
        <end position="93"/>
    </location>
</feature>
<accession>A0AAV7WTZ1</accession>
<reference evidence="2" key="1">
    <citation type="journal article" date="2022" name="bioRxiv">
        <title>Sequencing and chromosome-scale assembly of the giantPleurodeles waltlgenome.</title>
        <authorList>
            <person name="Brown T."/>
            <person name="Elewa A."/>
            <person name="Iarovenko S."/>
            <person name="Subramanian E."/>
            <person name="Araus A.J."/>
            <person name="Petzold A."/>
            <person name="Susuki M."/>
            <person name="Suzuki K.-i.T."/>
            <person name="Hayashi T."/>
            <person name="Toyoda A."/>
            <person name="Oliveira C."/>
            <person name="Osipova E."/>
            <person name="Leigh N.D."/>
            <person name="Simon A."/>
            <person name="Yun M.H."/>
        </authorList>
    </citation>
    <scope>NUCLEOTIDE SEQUENCE</scope>
    <source>
        <strain evidence="2">20211129_DDA</strain>
        <tissue evidence="2">Liver</tissue>
    </source>
</reference>
<name>A0AAV7WTZ1_PLEWA</name>
<keyword evidence="3" id="KW-1185">Reference proteome</keyword>
<proteinExistence type="predicted"/>
<evidence type="ECO:0000313" key="2">
    <source>
        <dbReference type="EMBL" id="KAJ1217549.1"/>
    </source>
</evidence>
<organism evidence="2 3">
    <name type="scientific">Pleurodeles waltl</name>
    <name type="common">Iberian ribbed newt</name>
    <dbReference type="NCBI Taxonomy" id="8319"/>
    <lineage>
        <taxon>Eukaryota</taxon>
        <taxon>Metazoa</taxon>
        <taxon>Chordata</taxon>
        <taxon>Craniata</taxon>
        <taxon>Vertebrata</taxon>
        <taxon>Euteleostomi</taxon>
        <taxon>Amphibia</taxon>
        <taxon>Batrachia</taxon>
        <taxon>Caudata</taxon>
        <taxon>Salamandroidea</taxon>
        <taxon>Salamandridae</taxon>
        <taxon>Pleurodelinae</taxon>
        <taxon>Pleurodeles</taxon>
    </lineage>
</organism>
<feature type="compositionally biased region" description="Basic and acidic residues" evidence="1">
    <location>
        <begin position="65"/>
        <end position="74"/>
    </location>
</feature>